<evidence type="ECO:0000256" key="2">
    <source>
        <dbReference type="ARBA" id="ARBA00035112"/>
    </source>
</evidence>
<reference evidence="4 5" key="1">
    <citation type="submission" date="2023-01" db="EMBL/GenBank/DDBJ databases">
        <title>Analysis of 21 Apiospora genomes using comparative genomics revels a genus with tremendous synthesis potential of carbohydrate active enzymes and secondary metabolites.</title>
        <authorList>
            <person name="Sorensen T."/>
        </authorList>
    </citation>
    <scope>NUCLEOTIDE SEQUENCE [LARGE SCALE GENOMIC DNA]</scope>
    <source>
        <strain evidence="4 5">CBS 20057</strain>
    </source>
</reference>
<proteinExistence type="inferred from homology"/>
<accession>A0ABR1SRG0</accession>
<comment type="caution">
    <text evidence="4">The sequence shown here is derived from an EMBL/GenBank/DDBJ whole genome shotgun (WGS) entry which is preliminary data.</text>
</comment>
<comment type="pathway">
    <text evidence="1">Mycotoxin biosynthesis.</text>
</comment>
<evidence type="ECO:0000256" key="1">
    <source>
        <dbReference type="ARBA" id="ARBA00004685"/>
    </source>
</evidence>
<dbReference type="EMBL" id="JAQQWI010000004">
    <property type="protein sequence ID" value="KAK8036426.1"/>
    <property type="molecule type" value="Genomic_DNA"/>
</dbReference>
<comment type="similarity">
    <text evidence="2">Belongs to the ustYa family.</text>
</comment>
<evidence type="ECO:0000256" key="3">
    <source>
        <dbReference type="SAM" id="Phobius"/>
    </source>
</evidence>
<keyword evidence="5" id="KW-1185">Reference proteome</keyword>
<gene>
    <name evidence="4" type="ORF">PG991_001563</name>
</gene>
<keyword evidence="3" id="KW-0472">Membrane</keyword>
<name>A0ABR1SRG0_9PEZI</name>
<organism evidence="4 5">
    <name type="scientific">Apiospora marii</name>
    <dbReference type="NCBI Taxonomy" id="335849"/>
    <lineage>
        <taxon>Eukaryota</taxon>
        <taxon>Fungi</taxon>
        <taxon>Dikarya</taxon>
        <taxon>Ascomycota</taxon>
        <taxon>Pezizomycotina</taxon>
        <taxon>Sordariomycetes</taxon>
        <taxon>Xylariomycetidae</taxon>
        <taxon>Amphisphaeriales</taxon>
        <taxon>Apiosporaceae</taxon>
        <taxon>Apiospora</taxon>
    </lineage>
</organism>
<evidence type="ECO:0000313" key="5">
    <source>
        <dbReference type="Proteomes" id="UP001396898"/>
    </source>
</evidence>
<dbReference type="PANTHER" id="PTHR33365:SF4">
    <property type="entry name" value="CYCLOCHLOROTINE BIOSYNTHESIS PROTEIN O"/>
    <property type="match status" value="1"/>
</dbReference>
<evidence type="ECO:0000313" key="4">
    <source>
        <dbReference type="EMBL" id="KAK8036426.1"/>
    </source>
</evidence>
<dbReference type="Proteomes" id="UP001396898">
    <property type="component" value="Unassembled WGS sequence"/>
</dbReference>
<dbReference type="PANTHER" id="PTHR33365">
    <property type="entry name" value="YALI0B05434P"/>
    <property type="match status" value="1"/>
</dbReference>
<keyword evidence="3" id="KW-1133">Transmembrane helix</keyword>
<dbReference type="InterPro" id="IPR021765">
    <property type="entry name" value="UstYa-like"/>
</dbReference>
<sequence length="294" mass="33577">MDARTQCSSDGSSATDYVGSDMHGLLTEKHVRRSYTLSRTRRAIRDPWVALPWMIALVSICVAAYFNYQLRAQLQKAVELPYSPANHLIRYERRPFVLGFGDDMTEYEAKPSPELDAKWDDLYSMGIVAVSQEQASHLEEKTQPLPDDPDNRYVLGMNVFHDLHCLNMLRKHLLPEYYPEHRNASSTEDGFMHIMHCVDALRQSIMCNVDLSIIPFQVGDHMCRNFEVVQDWAREHAMADEWDHEYRPVNDPLDSDTWAPGWHPLGAVASQVPVAAKHIEGASPMPLARKGTDR</sequence>
<dbReference type="Pfam" id="PF11807">
    <property type="entry name" value="UstYa"/>
    <property type="match status" value="1"/>
</dbReference>
<keyword evidence="3" id="KW-0812">Transmembrane</keyword>
<feature type="transmembrane region" description="Helical" evidence="3">
    <location>
        <begin position="48"/>
        <end position="68"/>
    </location>
</feature>
<protein>
    <submittedName>
        <fullName evidence="4">Cyclochlorotine biosynthesis protein O</fullName>
    </submittedName>
</protein>